<evidence type="ECO:0000259" key="10">
    <source>
        <dbReference type="Pfam" id="PF02900"/>
    </source>
</evidence>
<keyword evidence="8" id="KW-0223">Dioxygenase</keyword>
<evidence type="ECO:0000256" key="6">
    <source>
        <dbReference type="ARBA" id="ARBA00022723"/>
    </source>
</evidence>
<dbReference type="InterPro" id="IPR014436">
    <property type="entry name" value="Extradiol_dOase_DODA"/>
</dbReference>
<comment type="cofactor">
    <cofactor evidence="2">
        <name>Zn(2+)</name>
        <dbReference type="ChEBI" id="CHEBI:29105"/>
    </cofactor>
</comment>
<name>A0A5B8XCZ7_9CARY</name>
<dbReference type="Gene3D" id="3.40.830.10">
    <property type="entry name" value="LigB-like"/>
    <property type="match status" value="1"/>
</dbReference>
<evidence type="ECO:0000256" key="7">
    <source>
        <dbReference type="ARBA" id="ARBA00022833"/>
    </source>
</evidence>
<comment type="pathway">
    <text evidence="3">Pigment biosynthesis; betalain biosynthesis.</text>
</comment>
<feature type="domain" description="Extradiol ring-cleavage dioxygenase class III enzyme subunit B" evidence="10">
    <location>
        <begin position="10"/>
        <end position="264"/>
    </location>
</feature>
<dbReference type="AlphaFoldDB" id="A0A5B8XCZ7"/>
<dbReference type="PANTHER" id="PTHR30096">
    <property type="entry name" value="4,5-DOPA DIOXYGENASE EXTRADIOL-LIKE PROTEIN"/>
    <property type="match status" value="1"/>
</dbReference>
<keyword evidence="7" id="KW-0862">Zinc</keyword>
<proteinExistence type="evidence at transcript level"/>
<dbReference type="InterPro" id="IPR004183">
    <property type="entry name" value="Xdiol_dOase_suB"/>
</dbReference>
<evidence type="ECO:0000313" key="11">
    <source>
        <dbReference type="EMBL" id="QED21495.1"/>
    </source>
</evidence>
<sequence length="267" mass="29901">MGAEDMLRETFFISHGNPIMLVDESMPARHFYEGWKEKVLSKRPKSILVVSSHWCTSVPTVTAGDHPDIMHDFVDCPASMYQLKYPVSGAPDVAKRVQELLTSSGFKCELDMKYGFDHGTWVPLFLMYPEADIPVCQLSIQLEKDATYHYNLGRALAPLKDEGVLIIGSGVAVRPSDDTPHFFGGVAPWATEFDDWVEETLISGRYEDVIHYQTNAPNCNLAQPEPDHFYQLHVALGAAGQNSNAELVHRSWDHGTLSYASYKFTST</sequence>
<evidence type="ECO:0000256" key="3">
    <source>
        <dbReference type="ARBA" id="ARBA00005034"/>
    </source>
</evidence>
<keyword evidence="9" id="KW-0560">Oxidoreductase</keyword>
<dbReference type="GO" id="GO:0008270">
    <property type="term" value="F:zinc ion binding"/>
    <property type="evidence" value="ECO:0007669"/>
    <property type="project" value="InterPro"/>
</dbReference>
<organism evidence="11">
    <name type="scientific">Kewa caespitosa</name>
    <dbReference type="NCBI Taxonomy" id="2086541"/>
    <lineage>
        <taxon>Eukaryota</taxon>
        <taxon>Viridiplantae</taxon>
        <taxon>Streptophyta</taxon>
        <taxon>Embryophyta</taxon>
        <taxon>Tracheophyta</taxon>
        <taxon>Spermatophyta</taxon>
        <taxon>Magnoliopsida</taxon>
        <taxon>eudicotyledons</taxon>
        <taxon>Gunneridae</taxon>
        <taxon>Pentapetalae</taxon>
        <taxon>Caryophyllales</taxon>
        <taxon>Kewaceae</taxon>
        <taxon>Kewa</taxon>
    </lineage>
</organism>
<dbReference type="CDD" id="cd07363">
    <property type="entry name" value="45_DOPA_Dioxygenase"/>
    <property type="match status" value="1"/>
</dbReference>
<keyword evidence="6" id="KW-0479">Metal-binding</keyword>
<evidence type="ECO:0000256" key="2">
    <source>
        <dbReference type="ARBA" id="ARBA00001947"/>
    </source>
</evidence>
<accession>A0A5B8XCZ7</accession>
<dbReference type="UniPathway" id="UPA00278"/>
<evidence type="ECO:0000256" key="5">
    <source>
        <dbReference type="ARBA" id="ARBA00013224"/>
    </source>
</evidence>
<dbReference type="SUPFAM" id="SSF53213">
    <property type="entry name" value="LigB-like"/>
    <property type="match status" value="1"/>
</dbReference>
<dbReference type="GO" id="GO:0008198">
    <property type="term" value="F:ferrous iron binding"/>
    <property type="evidence" value="ECO:0007669"/>
    <property type="project" value="InterPro"/>
</dbReference>
<dbReference type="PANTHER" id="PTHR30096:SF0">
    <property type="entry name" value="4,5-DOPA DIOXYGENASE EXTRADIOL-LIKE PROTEIN"/>
    <property type="match status" value="1"/>
</dbReference>
<dbReference type="PIRSF" id="PIRSF006157">
    <property type="entry name" value="Doxgns_DODA"/>
    <property type="match status" value="1"/>
</dbReference>
<dbReference type="EMBL" id="MN153209">
    <property type="protein sequence ID" value="QED21495.1"/>
    <property type="molecule type" value="Genomic_DNA"/>
</dbReference>
<comment type="similarity">
    <text evidence="4">Belongs to the DODA-type extradiol aromatic ring-opening dioxygenase family.</text>
</comment>
<evidence type="ECO:0000256" key="1">
    <source>
        <dbReference type="ARBA" id="ARBA00000466"/>
    </source>
</evidence>
<comment type="catalytic activity">
    <reaction evidence="1">
        <text>L-dopa + O2 = 4-(L-alanin-3-yl)-2-hydroxy-cis,cis-muconate 6-semialdehyde + H(+)</text>
        <dbReference type="Rhea" id="RHEA:21220"/>
        <dbReference type="ChEBI" id="CHEBI:15378"/>
        <dbReference type="ChEBI" id="CHEBI:15379"/>
        <dbReference type="ChEBI" id="CHEBI:57504"/>
        <dbReference type="ChEBI" id="CHEBI:57639"/>
        <dbReference type="EC" id="1.13.11.29"/>
    </reaction>
</comment>
<protein>
    <recommendedName>
        <fullName evidence="5">stizolobate synthase</fullName>
        <ecNumber evidence="5">1.13.11.29</ecNumber>
    </recommendedName>
</protein>
<evidence type="ECO:0000256" key="8">
    <source>
        <dbReference type="ARBA" id="ARBA00022964"/>
    </source>
</evidence>
<dbReference type="EMBL" id="MN153201">
    <property type="protein sequence ID" value="QED21487.1"/>
    <property type="molecule type" value="mRNA"/>
</dbReference>
<dbReference type="Pfam" id="PF02900">
    <property type="entry name" value="LigB"/>
    <property type="match status" value="1"/>
</dbReference>
<dbReference type="GO" id="GO:0050297">
    <property type="term" value="F:stizolobate synthase activity"/>
    <property type="evidence" value="ECO:0007669"/>
    <property type="project" value="UniProtKB-EC"/>
</dbReference>
<evidence type="ECO:0000256" key="9">
    <source>
        <dbReference type="ARBA" id="ARBA00023002"/>
    </source>
</evidence>
<evidence type="ECO:0000256" key="4">
    <source>
        <dbReference type="ARBA" id="ARBA00007581"/>
    </source>
</evidence>
<reference evidence="11" key="1">
    <citation type="journal article" date="2019" name="New Phytol.">
        <title>Evolution of L-DOPA 4,5-dioxygenase activity allows for recurrent specialisation to betalain pigmentation in Caryophyllales.</title>
        <authorList>
            <person name="Sheehan H."/>
            <person name="Feng T."/>
            <person name="Walker-Hale N."/>
            <person name="Lopez-Nieves S."/>
            <person name="Pucker B."/>
            <person name="Guo R."/>
            <person name="Yim W.C."/>
            <person name="Badgami R."/>
            <person name="Timoneda A."/>
            <person name="Zhao L."/>
            <person name="Tiley H."/>
            <person name="Copetti D."/>
            <person name="Sanderson M.J."/>
            <person name="Cushman J.C."/>
            <person name="Moore M.J."/>
            <person name="Smith S.A."/>
            <person name="Brockington S.F."/>
        </authorList>
    </citation>
    <scope>NUCLEOTIDE SEQUENCE</scope>
</reference>
<dbReference type="EC" id="1.13.11.29" evidence="5"/>